<dbReference type="Pfam" id="PF10520">
    <property type="entry name" value="Lipid_desat"/>
    <property type="match status" value="1"/>
</dbReference>
<protein>
    <submittedName>
        <fullName evidence="7">B of TMEM189, localization domain containing protein</fullName>
    </submittedName>
</protein>
<feature type="domain" description="Lipid desaturase" evidence="6">
    <location>
        <begin position="65"/>
        <end position="217"/>
    </location>
</feature>
<dbReference type="Proteomes" id="UP000249758">
    <property type="component" value="Segment"/>
</dbReference>
<dbReference type="InterPro" id="IPR019547">
    <property type="entry name" value="Lipid_desat"/>
</dbReference>
<evidence type="ECO:0000256" key="4">
    <source>
        <dbReference type="ARBA" id="ARBA00022989"/>
    </source>
</evidence>
<sequence length="237" mass="25418">MGFSMMTMAPVGAVAHKALFAALVTVERPFCWSFFALNVLACITAAARTTLVDTALCATAALAIAEASTSLFHYWGDRRVFVTWPLFCHYDRAYARHHRDPDDIVASGAMGYAQWVGDVALLPLCAPVWLMLALGDAPLSTVASIVLWVCTFIAVAADTHRLAHCAPADVPTAIAALQACGLLLSADSHERHHDLVRRTGRLAYFSVLTGWSNRLQDLLGAGPRLSLSPASTLPSPS</sequence>
<dbReference type="GO" id="GO:0016020">
    <property type="term" value="C:membrane"/>
    <property type="evidence" value="ECO:0007669"/>
    <property type="project" value="UniProtKB-SubCell"/>
</dbReference>
<evidence type="ECO:0000259" key="6">
    <source>
        <dbReference type="Pfam" id="PF10520"/>
    </source>
</evidence>
<evidence type="ECO:0000256" key="2">
    <source>
        <dbReference type="ARBA" id="ARBA00007620"/>
    </source>
</evidence>
<keyword evidence="5" id="KW-0472">Membrane</keyword>
<dbReference type="KEGG" id="vg:36841710"/>
<dbReference type="GeneID" id="36841710"/>
<name>A0A2U7UFU9_9VIRU</name>
<organism evidence="7">
    <name type="scientific">Pandoravirus macleodensis</name>
    <dbReference type="NCBI Taxonomy" id="2107707"/>
    <lineage>
        <taxon>Viruses</taxon>
        <taxon>Pandoravirus</taxon>
    </lineage>
</organism>
<comment type="subcellular location">
    <subcellularLocation>
        <location evidence="1">Membrane</location>
        <topology evidence="1">Multi-pass membrane protein</topology>
    </subcellularLocation>
</comment>
<evidence type="ECO:0000256" key="1">
    <source>
        <dbReference type="ARBA" id="ARBA00004141"/>
    </source>
</evidence>
<keyword evidence="3" id="KW-0812">Transmembrane</keyword>
<proteinExistence type="inferred from homology"/>
<evidence type="ECO:0000256" key="3">
    <source>
        <dbReference type="ARBA" id="ARBA00022692"/>
    </source>
</evidence>
<dbReference type="EMBL" id="MG011691">
    <property type="protein sequence ID" value="AVK77255.1"/>
    <property type="molecule type" value="Genomic_DNA"/>
</dbReference>
<evidence type="ECO:0000313" key="7">
    <source>
        <dbReference type="EMBL" id="AVK77255.1"/>
    </source>
</evidence>
<comment type="similarity">
    <text evidence="2">Belongs to the fatty acid desaturase CarF family.</text>
</comment>
<keyword evidence="4" id="KW-1133">Transmembrane helix</keyword>
<evidence type="ECO:0000256" key="5">
    <source>
        <dbReference type="ARBA" id="ARBA00023136"/>
    </source>
</evidence>
<dbReference type="RefSeq" id="YP_009481251.1">
    <property type="nucleotide sequence ID" value="NC_037665.1"/>
</dbReference>
<accession>A0A2U7UFU9</accession>
<reference evidence="7" key="1">
    <citation type="journal article" date="2018" name="Nat. Commun.">
        <title>Diversity and evolution of the emerging Pandoraviridae family.</title>
        <authorList>
            <person name="Legendre M."/>
            <person name="Fabre E."/>
            <person name="Poirot O."/>
            <person name="Jeudy S."/>
            <person name="Lartigue A."/>
            <person name="Alempic J.M."/>
            <person name="Beucher L."/>
            <person name="Philippe N."/>
            <person name="Bertaux L."/>
            <person name="Christo-Foroux E."/>
            <person name="Labadie K."/>
            <person name="Coute Y."/>
            <person name="Abergel C."/>
            <person name="Claverie J.M."/>
        </authorList>
    </citation>
    <scope>NUCLEOTIDE SEQUENCE [LARGE SCALE GENOMIC DNA]</scope>
    <source>
        <strain evidence="7">Macleodensis</strain>
    </source>
</reference>
<gene>
    <name evidence="7" type="ORF">pmac_cds_567</name>
</gene>